<evidence type="ECO:0008006" key="3">
    <source>
        <dbReference type="Google" id="ProtNLM"/>
    </source>
</evidence>
<protein>
    <recommendedName>
        <fullName evidence="3">DUF2750 domain-containing protein</fullName>
    </recommendedName>
</protein>
<organism evidence="1 2">
    <name type="scientific">Acinetobacter venetianus</name>
    <dbReference type="NCBI Taxonomy" id="52133"/>
    <lineage>
        <taxon>Bacteria</taxon>
        <taxon>Pseudomonadati</taxon>
        <taxon>Pseudomonadota</taxon>
        <taxon>Gammaproteobacteria</taxon>
        <taxon>Moraxellales</taxon>
        <taxon>Moraxellaceae</taxon>
        <taxon>Acinetobacter</taxon>
    </lineage>
</organism>
<dbReference type="AlphaFoldDB" id="A0A150HL23"/>
<dbReference type="PATRIC" id="fig|52133.18.peg.2910"/>
<evidence type="ECO:0000313" key="2">
    <source>
        <dbReference type="Proteomes" id="UP000075680"/>
    </source>
</evidence>
<sequence length="156" mass="17932">MRNPYQRKAASKSQTTITNTSPKDAYRQFIENIVMQRQVIALYHDGWALCATPSGQHALSIWQSKGLAKLLMKDSWANYSVQEISLMSLIQKMIPFLKENNTILSLDLTPEGNNLLVAPDAFLLDIKNFLYQVYLQRPEVFAELKLPLPREIRLHN</sequence>
<evidence type="ECO:0000313" key="1">
    <source>
        <dbReference type="EMBL" id="KXZ65369.1"/>
    </source>
</evidence>
<reference evidence="1 2" key="1">
    <citation type="journal article" date="2016" name="Sci. Rep.">
        <title>Genomic and phenotypic characterization of the species Acinetobacter venetianus.</title>
        <authorList>
            <person name="Fondi M."/>
            <person name="Maida I."/>
            <person name="Perrin E."/>
            <person name="Orlandini V."/>
            <person name="La Torre L."/>
            <person name="Bosi E."/>
            <person name="Negroni A."/>
            <person name="Zanaroli G."/>
            <person name="Fava F."/>
            <person name="Decorosi F."/>
            <person name="Giovannetti L."/>
            <person name="Viti C."/>
            <person name="Vaneechoutte M."/>
            <person name="Dijkshoorn L."/>
            <person name="Fani R."/>
        </authorList>
    </citation>
    <scope>NUCLEOTIDE SEQUENCE [LARGE SCALE GENOMIC DNA]</scope>
    <source>
        <strain evidence="1 2">LUH5627</strain>
    </source>
</reference>
<name>A0A150HL23_9GAMM</name>
<dbReference type="Proteomes" id="UP000075680">
    <property type="component" value="Unassembled WGS sequence"/>
</dbReference>
<dbReference type="RefSeq" id="WP_007483982.1">
    <property type="nucleotide sequence ID" value="NZ_CM125582.1"/>
</dbReference>
<dbReference type="Pfam" id="PF11042">
    <property type="entry name" value="DUF2750"/>
    <property type="match status" value="1"/>
</dbReference>
<comment type="caution">
    <text evidence="1">The sequence shown here is derived from an EMBL/GenBank/DDBJ whole genome shotgun (WGS) entry which is preliminary data.</text>
</comment>
<proteinExistence type="predicted"/>
<gene>
    <name evidence="1" type="ORF">AVENLUH5627_02836</name>
</gene>
<accession>A0A150HL23</accession>
<dbReference type="EMBL" id="JRUE01000218">
    <property type="protein sequence ID" value="KXZ65369.1"/>
    <property type="molecule type" value="Genomic_DNA"/>
</dbReference>
<dbReference type="InterPro" id="IPR021284">
    <property type="entry name" value="DUF2750"/>
</dbReference>